<accession>A0A846Z2F9</accession>
<evidence type="ECO:0000313" key="4">
    <source>
        <dbReference type="Proteomes" id="UP000579250"/>
    </source>
</evidence>
<organism evidence="3 4">
    <name type="scientific">Actinomadura latina</name>
    <dbReference type="NCBI Taxonomy" id="163603"/>
    <lineage>
        <taxon>Bacteria</taxon>
        <taxon>Bacillati</taxon>
        <taxon>Actinomycetota</taxon>
        <taxon>Actinomycetes</taxon>
        <taxon>Streptosporangiales</taxon>
        <taxon>Thermomonosporaceae</taxon>
        <taxon>Actinomadura</taxon>
    </lineage>
</organism>
<evidence type="ECO:0000259" key="2">
    <source>
        <dbReference type="Pfam" id="PF06259"/>
    </source>
</evidence>
<comment type="caution">
    <text evidence="3">The sequence shown here is derived from an EMBL/GenBank/DDBJ whole genome shotgun (WGS) entry which is preliminary data.</text>
</comment>
<dbReference type="RefSeq" id="WP_067636237.1">
    <property type="nucleotide sequence ID" value="NZ_JAAXPI010000013.1"/>
</dbReference>
<name>A0A846Z2F9_9ACTN</name>
<reference evidence="3 4" key="1">
    <citation type="submission" date="2020-04" db="EMBL/GenBank/DDBJ databases">
        <title>MicrobeNet Type strains.</title>
        <authorList>
            <person name="Nicholson A.C."/>
        </authorList>
    </citation>
    <scope>NUCLEOTIDE SEQUENCE [LARGE SCALE GENOMIC DNA]</scope>
    <source>
        <strain evidence="3 4">ATCC BAA-277</strain>
    </source>
</reference>
<feature type="chain" id="PRO_5032396076" description="DUF1023 domain-containing protein" evidence="1">
    <location>
        <begin position="25"/>
        <end position="320"/>
    </location>
</feature>
<proteinExistence type="predicted"/>
<dbReference type="AlphaFoldDB" id="A0A846Z2F9"/>
<evidence type="ECO:0000256" key="1">
    <source>
        <dbReference type="SAM" id="SignalP"/>
    </source>
</evidence>
<feature type="signal peptide" evidence="1">
    <location>
        <begin position="1"/>
        <end position="24"/>
    </location>
</feature>
<dbReference type="Pfam" id="PF06259">
    <property type="entry name" value="Abhydrolase_8"/>
    <property type="match status" value="1"/>
</dbReference>
<dbReference type="InterPro" id="IPR010427">
    <property type="entry name" value="DUF1023"/>
</dbReference>
<dbReference type="Proteomes" id="UP000579250">
    <property type="component" value="Unassembled WGS sequence"/>
</dbReference>
<protein>
    <recommendedName>
        <fullName evidence="2">DUF1023 domain-containing protein</fullName>
    </recommendedName>
</protein>
<keyword evidence="1" id="KW-0732">Signal</keyword>
<evidence type="ECO:0000313" key="3">
    <source>
        <dbReference type="EMBL" id="NKZ04573.1"/>
    </source>
</evidence>
<keyword evidence="4" id="KW-1185">Reference proteome</keyword>
<sequence>MPRARTTVAAVSLLAVGAAGPAAGSAELYAAPAPAPALSSTTLDARYGATGRDIGRALATAEHLHDADRTRALSALLAPGRRFLAFDPRGDGRAVEVIGDLERADRIAVVVPGADNALANYDSPKFVGGDSRALYLEARADAPRSRVAVIAWLGYDSPSTLSPAVLTDDKAEDGARGLERLLTGVHRVNGHARFALLCHSYGSVVCAKAARRVAPLPVDDIALFGSPGTTVGKAADLGTSARVWAARAKGDWMRLMPNIRFAGVGFGTDPVSPGFGALRFDAGRGPHSAYLKPGSPALRNLTMIALGRTAEVTRAAGHVG</sequence>
<dbReference type="Gene3D" id="3.40.50.1820">
    <property type="entry name" value="alpha/beta hydrolase"/>
    <property type="match status" value="1"/>
</dbReference>
<dbReference type="SUPFAM" id="SSF53474">
    <property type="entry name" value="alpha/beta-Hydrolases"/>
    <property type="match status" value="1"/>
</dbReference>
<gene>
    <name evidence="3" type="ORF">HGB48_12540</name>
</gene>
<dbReference type="InterPro" id="IPR029058">
    <property type="entry name" value="AB_hydrolase_fold"/>
</dbReference>
<dbReference type="EMBL" id="JAAXPI010000013">
    <property type="protein sequence ID" value="NKZ04573.1"/>
    <property type="molecule type" value="Genomic_DNA"/>
</dbReference>
<feature type="domain" description="DUF1023" evidence="2">
    <location>
        <begin position="87"/>
        <end position="259"/>
    </location>
</feature>